<dbReference type="Pfam" id="PF05635">
    <property type="entry name" value="23S_rRNA_IVP"/>
    <property type="match status" value="1"/>
</dbReference>
<accession>A0A7I9VN28</accession>
<evidence type="ECO:0000313" key="2">
    <source>
        <dbReference type="Proteomes" id="UP000503640"/>
    </source>
</evidence>
<dbReference type="SUPFAM" id="SSF158446">
    <property type="entry name" value="IVS-encoded protein-like"/>
    <property type="match status" value="1"/>
</dbReference>
<keyword evidence="2" id="KW-1185">Reference proteome</keyword>
<dbReference type="InterPro" id="IPR012657">
    <property type="entry name" value="23S_rRNA-intervening_sequence"/>
</dbReference>
<comment type="caution">
    <text evidence="1">The sequence shown here is derived from an EMBL/GenBank/DDBJ whole genome shotgun (WGS) entry which is preliminary data.</text>
</comment>
<dbReference type="EMBL" id="BJTG01000005">
    <property type="protein sequence ID" value="GEJ57816.1"/>
    <property type="molecule type" value="Genomic_DNA"/>
</dbReference>
<dbReference type="Gene3D" id="1.20.1440.60">
    <property type="entry name" value="23S rRNA-intervening sequence"/>
    <property type="match status" value="1"/>
</dbReference>
<reference evidence="2" key="1">
    <citation type="journal article" date="2020" name="Appl. Environ. Microbiol.">
        <title>Diazotrophic Anaeromyxobacter Isolates from Soils.</title>
        <authorList>
            <person name="Masuda Y."/>
            <person name="Yamanaka H."/>
            <person name="Xu Z.X."/>
            <person name="Shiratori Y."/>
            <person name="Aono T."/>
            <person name="Amachi S."/>
            <person name="Senoo K."/>
            <person name="Itoh H."/>
        </authorList>
    </citation>
    <scope>NUCLEOTIDE SEQUENCE [LARGE SCALE GENOMIC DNA]</scope>
    <source>
        <strain evidence="2">R267</strain>
    </source>
</reference>
<proteinExistence type="predicted"/>
<name>A0A7I9VN28_9BACT</name>
<gene>
    <name evidence="1" type="ORF">AMYX_25570</name>
</gene>
<sequence>MAQHPIAVEVEALAFQSLDVYVAARELAALVHAASIADPELRDQATRAAKSVFLNLCEGLPSDSGPMRRKHFALANGSLHEVVGALDLAHAIGALAPEPLRRAQALAVRVKRMLRALTARAA</sequence>
<organism evidence="1 2">
    <name type="scientific">Anaeromyxobacter diazotrophicus</name>
    <dbReference type="NCBI Taxonomy" id="2590199"/>
    <lineage>
        <taxon>Bacteria</taxon>
        <taxon>Pseudomonadati</taxon>
        <taxon>Myxococcota</taxon>
        <taxon>Myxococcia</taxon>
        <taxon>Myxococcales</taxon>
        <taxon>Cystobacterineae</taxon>
        <taxon>Anaeromyxobacteraceae</taxon>
        <taxon>Anaeromyxobacter</taxon>
    </lineage>
</organism>
<dbReference type="Proteomes" id="UP000503640">
    <property type="component" value="Unassembled WGS sequence"/>
</dbReference>
<dbReference type="RefSeq" id="WP_176065720.1">
    <property type="nucleotide sequence ID" value="NZ_BJTG01000005.1"/>
</dbReference>
<dbReference type="NCBIfam" id="TIGR02436">
    <property type="entry name" value="four helix bundle protein"/>
    <property type="match status" value="1"/>
</dbReference>
<evidence type="ECO:0000313" key="1">
    <source>
        <dbReference type="EMBL" id="GEJ57816.1"/>
    </source>
</evidence>
<dbReference type="AlphaFoldDB" id="A0A7I9VN28"/>
<dbReference type="InterPro" id="IPR036583">
    <property type="entry name" value="23S_rRNA_IVS_sf"/>
</dbReference>
<evidence type="ECO:0008006" key="3">
    <source>
        <dbReference type="Google" id="ProtNLM"/>
    </source>
</evidence>
<protein>
    <recommendedName>
        <fullName evidence="3">Four helix bundle protein</fullName>
    </recommendedName>
</protein>